<dbReference type="InterPro" id="IPR001599">
    <property type="entry name" value="Macroglobln_a2"/>
</dbReference>
<dbReference type="NCBIfam" id="TIGR04057">
    <property type="entry name" value="SusC_RagA_signa"/>
    <property type="match status" value="1"/>
</dbReference>
<accession>A0A8J8G8J9</accession>
<dbReference type="Proteomes" id="UP000610746">
    <property type="component" value="Unassembled WGS sequence"/>
</dbReference>
<dbReference type="Pfam" id="PF00207">
    <property type="entry name" value="A2M"/>
    <property type="match status" value="1"/>
</dbReference>
<dbReference type="SMART" id="SM01360">
    <property type="entry name" value="A2M"/>
    <property type="match status" value="1"/>
</dbReference>
<keyword evidence="2" id="KW-0732">Signal</keyword>
<gene>
    <name evidence="4" type="ORF">HNQ03_000336</name>
</gene>
<evidence type="ECO:0000256" key="1">
    <source>
        <dbReference type="ARBA" id="ARBA00010556"/>
    </source>
</evidence>
<comment type="similarity">
    <text evidence="1">Belongs to the protease inhibitor I39 (alpha-2-macroglobulin) family. Bacterial alpha-2-macroglobulin subfamily.</text>
</comment>
<dbReference type="Gene3D" id="2.60.40.1930">
    <property type="match status" value="1"/>
</dbReference>
<reference evidence="4" key="1">
    <citation type="submission" date="2020-05" db="EMBL/GenBank/DDBJ databases">
        <title>Genomic Encyclopedia of Type Strains, Phase IV (KMG-V): Genome sequencing to study the core and pangenomes of soil and plant-associated prokaryotes.</title>
        <authorList>
            <person name="Whitman W."/>
        </authorList>
    </citation>
    <scope>NUCLEOTIDE SEQUENCE</scope>
    <source>
        <strain evidence="4">16F</strain>
    </source>
</reference>
<dbReference type="SUPFAM" id="SSF48239">
    <property type="entry name" value="Terpenoid cyclases/Protein prenyltransferases"/>
    <property type="match status" value="1"/>
</dbReference>
<dbReference type="Pfam" id="PF01835">
    <property type="entry name" value="MG2"/>
    <property type="match status" value="1"/>
</dbReference>
<evidence type="ECO:0000256" key="2">
    <source>
        <dbReference type="SAM" id="SignalP"/>
    </source>
</evidence>
<sequence>MKKLSLIFTLLLSMMAFSQNFYETKWKAVAENYQQGLYKSNLPIILEIQKQATKDGNTVELIRSLKAEFVIINQTQNDDKNDITSQFFDKISTVENALKGEGQVFLYVIKGEFVNDYYQNNYWRFQDRTNVSDGNLTKIETWSKLDFKNYLEKFYANLEKKKTDLKKIKMAEYARVFEESENISYFPTLQDWASINTIQFFQNAQFFTPNERNENQAKIENIYDDLIISNSGNSKLYFQHQKLNTVCSFTQCKDRFEQLEKLVENESTKGDYKVLIIEDIVKLLMQKEDYKLALTWINDAKEMYPKSQFLNNLINKENQIKNLSLEIHYEQNTLPNQPIHLEVNAKNTKSFSLDIYEVKDDFQNFLEYSRNSYDVNKFNVIKKTLIREEKYTLPEFSDYKNHQTALEIKALPAGIYLAEYKINNEKIERYYFLVSSARIISEVINSGNKKPDVMKLVDRNTGKVFANKTLNFYKSNNEKPTTKFTVKTDAKGNFEYPKSTKEEYYKYYLVEDSSNNSFQIVNYYDKNYYNRNDESAEENKYKAQIFIDRGIYRPGQIVYFKVINTKLIADKESVAVGISQEIILNDANGEEISKQKFTTNEFGSYNGSFTLPNGKLNGQFSLVVDSKDISDDGAYKVFQVEEYKRPKFEITFEPIKEEYKYGQTVEVTGTAKMFSGVALSDATVKYEIKKQNIRWQYFSWFPRNYGNENSILGEVKTDGKGEFKIKLKLEKDETIEGVQIDNYAINGSVTDINGETQTSDTNVKVASVSHYINIENNEKQIYFSDEKIELKIQTKNYNDQNLKKSYHAKLSKFKPTDRIIRENFMNEIQDASIYSKAEFVQKFPHDYFDKSEKVEKIEKVLYDKIIQPKENNVLDIFASSAKLGTGKFELELYNIEGKDTIKTTKSFEVFDKKSLADSQKPFLKIISEKSQYKRSENPKIYVYSAIPDALINIFVQNGNGETQTEQKKTQNGLLIYDVKSPKDEKVNVVNVQFQLVAYNDVRMETKVFTIINEEKPMRIETVVFRDKLQPGQKEKWTLKVLGNDASTSLSTRKEKLQAEVLANMYDKSLDQFAGNYFGWQKLKNSPNNFQNYDVNDYLTQKYYQRRLQSLKNLNITSLDFKWNDYQFFNNLIKIKLENRPNADVLNIAQGQLAGVNISTGAGQPGSSPSITIRGKGSLDSSSGPLYVIDGFPTSAEEFKNINSNEIESVDVLKDTSAIAAYGNRGANGVVIVKTKNGDFKVSEDLSKIEVRENLNETAFFYPNLVTDKDGNINFEFTSPEALTQWKVMFLAHTKDARSAYLEKSVITQKEFSVTPNYPRFLREGDEIIFQSKLSSLVDKPLNGTAQLQILDAFTNEDITDKFVKIRENSREFVLQENGNSVVKWIVKVPKDVSSIIIKVVAVSTSLSDQISFSDGEQKAIAVLPNRMLVTDAVPIFVKEGQTKTFSLENLVKNTFATVQNFSNTLELTTNPIWEIMFALPSLKTDDNQSADVIFNKWFADVVASEIFKANPKLKTIFEEYQSKALLNSNLEKNQELKQLLLEETPWVLESQSEEEQMAKLAKLFEVNSMKNSIQTDWKELQQLQNSDGGFSWYKGYESSYYNSLYILKNLGKLNLWLKGNTTDYQSSEQKTMVAKLVNYVDNEVNKYYENTTSLNASKKNVVNNYVLDYLDTRNYWEKEYPLKQKGLTLKTAVIDKAKTEKITDFTFFGLHRLALLFNEYGEKEISEKFLTYLKETSTETQNQGVYWKQNLNDWGWYNSKISNHAGAIEAFQQLAPNDINFIEEMKIWLITQKEVNSWGNSRNTAEVIFTILNSGKSWTESSNNQAKIIWGGKELVNSDTKATGYVKSTINSENLDKNLGSVTITKSGAGIVQGGLYWQYFEDLDKIKSSESYISITKELYKKVKTVNGEELQKITENSPLKIGDKVTVRMILNTDRNMEYIHLKDMRAAGFEPLNVISGYEWKNNLGYYQSTKDASTNFYIQNMPKGKYVFEYDYICNAAGTFSNGITTLQNYYASQMNAHSEGINIKISE</sequence>
<feature type="domain" description="Alpha-2-macroglobulin" evidence="3">
    <location>
        <begin position="1257"/>
        <end position="1347"/>
    </location>
</feature>
<comment type="caution">
    <text evidence="4">The sequence shown here is derived from an EMBL/GenBank/DDBJ whole genome shotgun (WGS) entry which is preliminary data.</text>
</comment>
<dbReference type="RefSeq" id="WP_173777906.1">
    <property type="nucleotide sequence ID" value="NZ_JABSNO010000002.1"/>
</dbReference>
<dbReference type="EMBL" id="JABSNO010000002">
    <property type="protein sequence ID" value="NRS91270.1"/>
    <property type="molecule type" value="Genomic_DNA"/>
</dbReference>
<dbReference type="InterPro" id="IPR037066">
    <property type="entry name" value="Plug_dom_sf"/>
</dbReference>
<keyword evidence="5" id="KW-1185">Reference proteome</keyword>
<evidence type="ECO:0000259" key="3">
    <source>
        <dbReference type="SMART" id="SM01360"/>
    </source>
</evidence>
<dbReference type="InterPro" id="IPR012910">
    <property type="entry name" value="Plug_dom"/>
</dbReference>
<dbReference type="GO" id="GO:0004866">
    <property type="term" value="F:endopeptidase inhibitor activity"/>
    <property type="evidence" value="ECO:0007669"/>
    <property type="project" value="InterPro"/>
</dbReference>
<dbReference type="PANTHER" id="PTHR40094">
    <property type="entry name" value="ALPHA-2-MACROGLOBULIN HOMOLOG"/>
    <property type="match status" value="1"/>
</dbReference>
<dbReference type="Pfam" id="PF07715">
    <property type="entry name" value="Plug"/>
    <property type="match status" value="1"/>
</dbReference>
<feature type="signal peptide" evidence="2">
    <location>
        <begin position="1"/>
        <end position="18"/>
    </location>
</feature>
<dbReference type="PANTHER" id="PTHR40094:SF1">
    <property type="entry name" value="UBIQUITIN DOMAIN-CONTAINING PROTEIN"/>
    <property type="match status" value="1"/>
</dbReference>
<organism evidence="4 5">
    <name type="scientific">Frigoriflavimonas asaccharolytica</name>
    <dbReference type="NCBI Taxonomy" id="2735899"/>
    <lineage>
        <taxon>Bacteria</taxon>
        <taxon>Pseudomonadati</taxon>
        <taxon>Bacteroidota</taxon>
        <taxon>Flavobacteriia</taxon>
        <taxon>Flavobacteriales</taxon>
        <taxon>Weeksellaceae</taxon>
        <taxon>Frigoriflavimonas</taxon>
    </lineage>
</organism>
<dbReference type="InterPro" id="IPR051802">
    <property type="entry name" value="YfhM-like"/>
</dbReference>
<protein>
    <submittedName>
        <fullName evidence="4">TonB-dependent SusC/RagA subfamily outer membrane receptor</fullName>
    </submittedName>
</protein>
<evidence type="ECO:0000313" key="4">
    <source>
        <dbReference type="EMBL" id="NRS91270.1"/>
    </source>
</evidence>
<dbReference type="Gene3D" id="2.170.130.10">
    <property type="entry name" value="TonB-dependent receptor, plug domain"/>
    <property type="match status" value="1"/>
</dbReference>
<evidence type="ECO:0000313" key="5">
    <source>
        <dbReference type="Proteomes" id="UP000610746"/>
    </source>
</evidence>
<dbReference type="Gene3D" id="1.50.10.20">
    <property type="match status" value="1"/>
</dbReference>
<dbReference type="InterPro" id="IPR023997">
    <property type="entry name" value="TonB-dep_OMP_SusC/RagA_CS"/>
</dbReference>
<dbReference type="InterPro" id="IPR002890">
    <property type="entry name" value="MG2"/>
</dbReference>
<dbReference type="InterPro" id="IPR008930">
    <property type="entry name" value="Terpenoid_cyclase/PrenylTrfase"/>
</dbReference>
<name>A0A8J8G8J9_9FLAO</name>
<proteinExistence type="inferred from homology"/>
<feature type="chain" id="PRO_5035270724" evidence="2">
    <location>
        <begin position="19"/>
        <end position="2032"/>
    </location>
</feature>
<dbReference type="SUPFAM" id="SSF56935">
    <property type="entry name" value="Porins"/>
    <property type="match status" value="1"/>
</dbReference>
<keyword evidence="4" id="KW-0675">Receptor</keyword>
<dbReference type="Pfam" id="PF17973">
    <property type="entry name" value="bMG10"/>
    <property type="match status" value="1"/>
</dbReference>
<dbReference type="InterPro" id="IPR041246">
    <property type="entry name" value="Bact_MG10"/>
</dbReference>